<evidence type="ECO:0000256" key="1">
    <source>
        <dbReference type="SAM" id="Coils"/>
    </source>
</evidence>
<keyword evidence="1" id="KW-0175">Coiled coil</keyword>
<feature type="coiled-coil region" evidence="1">
    <location>
        <begin position="103"/>
        <end position="151"/>
    </location>
</feature>
<comment type="caution">
    <text evidence="3">The sequence shown here is derived from an EMBL/GenBank/DDBJ whole genome shotgun (WGS) entry which is preliminary data.</text>
</comment>
<gene>
    <name evidence="3" type="ORF">PCOR1329_LOCUS5451</name>
</gene>
<accession>A0ABN9PWE2</accession>
<feature type="region of interest" description="Disordered" evidence="2">
    <location>
        <begin position="30"/>
        <end position="51"/>
    </location>
</feature>
<evidence type="ECO:0000313" key="3">
    <source>
        <dbReference type="EMBL" id="CAK0795948.1"/>
    </source>
</evidence>
<organism evidence="3 4">
    <name type="scientific">Prorocentrum cordatum</name>
    <dbReference type="NCBI Taxonomy" id="2364126"/>
    <lineage>
        <taxon>Eukaryota</taxon>
        <taxon>Sar</taxon>
        <taxon>Alveolata</taxon>
        <taxon>Dinophyceae</taxon>
        <taxon>Prorocentrales</taxon>
        <taxon>Prorocentraceae</taxon>
        <taxon>Prorocentrum</taxon>
    </lineage>
</organism>
<dbReference type="Proteomes" id="UP001189429">
    <property type="component" value="Unassembled WGS sequence"/>
</dbReference>
<reference evidence="3" key="1">
    <citation type="submission" date="2023-10" db="EMBL/GenBank/DDBJ databases">
        <authorList>
            <person name="Chen Y."/>
            <person name="Shah S."/>
            <person name="Dougan E. K."/>
            <person name="Thang M."/>
            <person name="Chan C."/>
        </authorList>
    </citation>
    <scope>NUCLEOTIDE SEQUENCE [LARGE SCALE GENOMIC DNA]</scope>
</reference>
<protein>
    <submittedName>
        <fullName evidence="3">Uncharacterized protein</fullName>
    </submittedName>
</protein>
<dbReference type="EMBL" id="CAUYUJ010001438">
    <property type="protein sequence ID" value="CAK0795948.1"/>
    <property type="molecule type" value="Genomic_DNA"/>
</dbReference>
<evidence type="ECO:0000313" key="4">
    <source>
        <dbReference type="Proteomes" id="UP001189429"/>
    </source>
</evidence>
<evidence type="ECO:0000256" key="2">
    <source>
        <dbReference type="SAM" id="MobiDB-lite"/>
    </source>
</evidence>
<keyword evidence="4" id="KW-1185">Reference proteome</keyword>
<feature type="non-terminal residue" evidence="3">
    <location>
        <position position="189"/>
    </location>
</feature>
<sequence length="189" mass="21254">MNEMNGTMNTKFEEVKEHIEGIAVRLTNLQNLSSEQDKGGPSQSQPDKLRERIAMLGRMAKELDPDADKGEIERLRQKQAAAHKELQGSKPALTQHTIAGHKLAELEAKQGALVQKLEAHRKAIEEAKEVEKTMQAQVDELKAKVEEARKELVKTMPVRTSTWNVGKLDKSELEKQPEVKAMLESEILK</sequence>
<proteinExistence type="predicted"/>
<name>A0ABN9PWE2_9DINO</name>